<gene>
    <name evidence="2" type="ORF">DEBR0S3_05886G</name>
</gene>
<dbReference type="InterPro" id="IPR050410">
    <property type="entry name" value="CCR4/nocturin_mRNA_transcr"/>
</dbReference>
<feature type="domain" description="Endonuclease/exonuclease/phosphatase" evidence="1">
    <location>
        <begin position="65"/>
        <end position="389"/>
    </location>
</feature>
<evidence type="ECO:0000313" key="2">
    <source>
        <dbReference type="EMBL" id="VUG18251.1"/>
    </source>
</evidence>
<evidence type="ECO:0000313" key="3">
    <source>
        <dbReference type="Proteomes" id="UP000478008"/>
    </source>
</evidence>
<dbReference type="Gene3D" id="3.60.10.10">
    <property type="entry name" value="Endonuclease/exonuclease/phosphatase"/>
    <property type="match status" value="1"/>
</dbReference>
<dbReference type="InterPro" id="IPR005135">
    <property type="entry name" value="Endo/exonuclease/phosphatase"/>
</dbReference>
<organism evidence="2 3">
    <name type="scientific">Dekkera bruxellensis</name>
    <name type="common">Brettanomyces custersii</name>
    <dbReference type="NCBI Taxonomy" id="5007"/>
    <lineage>
        <taxon>Eukaryota</taxon>
        <taxon>Fungi</taxon>
        <taxon>Dikarya</taxon>
        <taxon>Ascomycota</taxon>
        <taxon>Saccharomycotina</taxon>
        <taxon>Pichiomycetes</taxon>
        <taxon>Pichiales</taxon>
        <taxon>Pichiaceae</taxon>
        <taxon>Brettanomyces</taxon>
    </lineage>
</organism>
<name>A0A7D9CXR0_DEKBR</name>
<dbReference type="InterPro" id="IPR036691">
    <property type="entry name" value="Endo/exonu/phosph_ase_sf"/>
</dbReference>
<keyword evidence="3" id="KW-1185">Reference proteome</keyword>
<dbReference type="Pfam" id="PF03372">
    <property type="entry name" value="Exo_endo_phos"/>
    <property type="match status" value="1"/>
</dbReference>
<dbReference type="Proteomes" id="UP000478008">
    <property type="component" value="Unassembled WGS sequence"/>
</dbReference>
<evidence type="ECO:0000259" key="1">
    <source>
        <dbReference type="Pfam" id="PF03372"/>
    </source>
</evidence>
<reference evidence="2 3" key="1">
    <citation type="submission" date="2019-07" db="EMBL/GenBank/DDBJ databases">
        <authorList>
            <person name="Friedrich A."/>
            <person name="Schacherer J."/>
        </authorList>
    </citation>
    <scope>NUCLEOTIDE SEQUENCE [LARGE SCALE GENOMIC DNA]</scope>
</reference>
<dbReference type="PANTHER" id="PTHR12121:SF100">
    <property type="entry name" value="POLY(A)-SPECIFIC RIBONUCLEASE"/>
    <property type="match status" value="1"/>
</dbReference>
<dbReference type="AlphaFoldDB" id="A0A7D9CXR0"/>
<dbReference type="SUPFAM" id="SSF56219">
    <property type="entry name" value="DNase I-like"/>
    <property type="match status" value="1"/>
</dbReference>
<dbReference type="PANTHER" id="PTHR12121">
    <property type="entry name" value="CARBON CATABOLITE REPRESSOR PROTEIN 4"/>
    <property type="match status" value="1"/>
</dbReference>
<proteinExistence type="predicted"/>
<dbReference type="GO" id="GO:0000175">
    <property type="term" value="F:3'-5'-RNA exonuclease activity"/>
    <property type="evidence" value="ECO:0007669"/>
    <property type="project" value="TreeGrafter"/>
</dbReference>
<dbReference type="EMBL" id="CABFWN010000003">
    <property type="protein sequence ID" value="VUG18251.1"/>
    <property type="molecule type" value="Genomic_DNA"/>
</dbReference>
<sequence>MRSLRNVLTYTKTKPSRQFSTSIPARCELSHNDILDKPNNSVLKHREIVQLHPVNDLRRTVTVSSYNILSRHYMWPSIYGYLPAKDRTWKNRLELLNQNFLDLSKFSDIMCFQEMEYSVYRNVWEKLMRDRNFGSIFERKLRPGYWDKTLTMMDGVSIFYNLNTFRMLNYQRVKYTAFFKEPSFFDQTKDTKERLVTRNNVALVAVLQHLATNEIFFVSNTHLYWSPRHEDVKLLQAYVLTKIIQKAVQRHFQCSKEQMKKLMDGPCGVNIILTGDLNSSPNSMTYKYLTHGSIDIEKEEKFAGYNYGHTIKSPLVNPLGKLNSPYRSLFENNEFTRTAYLPKFKKIIDYLMYNESSARIRPTKVVNELKDHYLNSYEGFPNSDYPSDHLPIIGQFEII</sequence>
<protein>
    <submittedName>
        <fullName evidence="2">DEBR0S3_05886g1_1</fullName>
    </submittedName>
</protein>
<accession>A0A7D9CXR0</accession>